<dbReference type="InterPro" id="IPR000504">
    <property type="entry name" value="RRM_dom"/>
</dbReference>
<dbReference type="SMART" id="SM00360">
    <property type="entry name" value="RRM"/>
    <property type="match status" value="1"/>
</dbReference>
<dbReference type="GO" id="GO:0003677">
    <property type="term" value="F:DNA binding"/>
    <property type="evidence" value="ECO:0007669"/>
    <property type="project" value="UniProtKB-KW"/>
</dbReference>
<organism evidence="9 10">
    <name type="scientific">Cuscuta campestris</name>
    <dbReference type="NCBI Taxonomy" id="132261"/>
    <lineage>
        <taxon>Eukaryota</taxon>
        <taxon>Viridiplantae</taxon>
        <taxon>Streptophyta</taxon>
        <taxon>Embryophyta</taxon>
        <taxon>Tracheophyta</taxon>
        <taxon>Spermatophyta</taxon>
        <taxon>Magnoliopsida</taxon>
        <taxon>eudicotyledons</taxon>
        <taxon>Gunneridae</taxon>
        <taxon>Pentapetalae</taxon>
        <taxon>asterids</taxon>
        <taxon>lamiids</taxon>
        <taxon>Solanales</taxon>
        <taxon>Convolvulaceae</taxon>
        <taxon>Cuscuteae</taxon>
        <taxon>Cuscuta</taxon>
        <taxon>Cuscuta subgen. Grammica</taxon>
        <taxon>Cuscuta sect. Cleistogrammica</taxon>
    </lineage>
</organism>
<evidence type="ECO:0000256" key="5">
    <source>
        <dbReference type="ARBA" id="ARBA00023125"/>
    </source>
</evidence>
<feature type="region of interest" description="Disordered" evidence="7">
    <location>
        <begin position="352"/>
        <end position="381"/>
    </location>
</feature>
<evidence type="ECO:0000259" key="8">
    <source>
        <dbReference type="PROSITE" id="PS50102"/>
    </source>
</evidence>
<dbReference type="CDD" id="cd12458">
    <property type="entry name" value="RRM_AtC3H46_like"/>
    <property type="match status" value="1"/>
</dbReference>
<reference evidence="9 10" key="1">
    <citation type="submission" date="2018-04" db="EMBL/GenBank/DDBJ databases">
        <authorList>
            <person name="Vogel A."/>
        </authorList>
    </citation>
    <scope>NUCLEOTIDE SEQUENCE [LARGE SCALE GENOMIC DNA]</scope>
</reference>
<keyword evidence="10" id="KW-1185">Reference proteome</keyword>
<evidence type="ECO:0000256" key="3">
    <source>
        <dbReference type="ARBA" id="ARBA00022833"/>
    </source>
</evidence>
<gene>
    <name evidence="9" type="ORF">CCAM_LOCUS37295</name>
</gene>
<dbReference type="AlphaFoldDB" id="A0A484N3U3"/>
<dbReference type="InterPro" id="IPR035979">
    <property type="entry name" value="RBD_domain_sf"/>
</dbReference>
<feature type="compositionally biased region" description="Low complexity" evidence="7">
    <location>
        <begin position="274"/>
        <end position="285"/>
    </location>
</feature>
<evidence type="ECO:0000313" key="10">
    <source>
        <dbReference type="Proteomes" id="UP000595140"/>
    </source>
</evidence>
<feature type="region of interest" description="Disordered" evidence="7">
    <location>
        <begin position="748"/>
        <end position="767"/>
    </location>
</feature>
<feature type="compositionally biased region" description="Low complexity" evidence="7">
    <location>
        <begin position="801"/>
        <end position="817"/>
    </location>
</feature>
<protein>
    <recommendedName>
        <fullName evidence="8">RRM domain-containing protein</fullName>
    </recommendedName>
</protein>
<feature type="region of interest" description="Disordered" evidence="7">
    <location>
        <begin position="798"/>
        <end position="828"/>
    </location>
</feature>
<feature type="region of interest" description="Disordered" evidence="7">
    <location>
        <begin position="21"/>
        <end position="44"/>
    </location>
</feature>
<dbReference type="Gene3D" id="3.30.70.330">
    <property type="match status" value="1"/>
</dbReference>
<feature type="region of interest" description="Disordered" evidence="7">
    <location>
        <begin position="274"/>
        <end position="328"/>
    </location>
</feature>
<evidence type="ECO:0000256" key="4">
    <source>
        <dbReference type="ARBA" id="ARBA00022884"/>
    </source>
</evidence>
<keyword evidence="4 6" id="KW-0694">RNA-binding</keyword>
<feature type="compositionally biased region" description="Low complexity" evidence="7">
    <location>
        <begin position="310"/>
        <end position="328"/>
    </location>
</feature>
<dbReference type="InterPro" id="IPR056276">
    <property type="entry name" value="AtC3H46-like_PABC-like"/>
</dbReference>
<evidence type="ECO:0000256" key="2">
    <source>
        <dbReference type="ARBA" id="ARBA00022771"/>
    </source>
</evidence>
<dbReference type="GO" id="GO:0003723">
    <property type="term" value="F:RNA binding"/>
    <property type="evidence" value="ECO:0007669"/>
    <property type="project" value="UniProtKB-UniRule"/>
</dbReference>
<dbReference type="InterPro" id="IPR034365">
    <property type="entry name" value="AtC3H46-like_RRM"/>
</dbReference>
<keyword evidence="3" id="KW-0862">Zinc</keyword>
<name>A0A484N3U3_9ASTE</name>
<keyword evidence="2" id="KW-0863">Zinc-finger</keyword>
<dbReference type="Proteomes" id="UP000595140">
    <property type="component" value="Unassembled WGS sequence"/>
</dbReference>
<dbReference type="EMBL" id="OOIL02005599">
    <property type="protein sequence ID" value="VFQ95519.1"/>
    <property type="molecule type" value="Genomic_DNA"/>
</dbReference>
<keyword evidence="5" id="KW-0238">DNA-binding</keyword>
<evidence type="ECO:0000256" key="7">
    <source>
        <dbReference type="SAM" id="MobiDB-lite"/>
    </source>
</evidence>
<evidence type="ECO:0000256" key="6">
    <source>
        <dbReference type="PROSITE-ProRule" id="PRU00176"/>
    </source>
</evidence>
<dbReference type="GO" id="GO:0008270">
    <property type="term" value="F:zinc ion binding"/>
    <property type="evidence" value="ECO:0007669"/>
    <property type="project" value="UniProtKB-KW"/>
</dbReference>
<dbReference type="FunFam" id="3.30.70.330:FF:000678">
    <property type="entry name" value="zinc finger CCCH domain-containing protein 53-like isoform X2"/>
    <property type="match status" value="1"/>
</dbReference>
<dbReference type="Pfam" id="PF23182">
    <property type="entry name" value="PABC_AtC3H46"/>
    <property type="match status" value="1"/>
</dbReference>
<dbReference type="InterPro" id="IPR012677">
    <property type="entry name" value="Nucleotide-bd_a/b_plait_sf"/>
</dbReference>
<dbReference type="PANTHER" id="PTHR24009:SF11">
    <property type="entry name" value="ZINC FINGER CCCH DOMAIN-CONTAINING PROTEIN 53-LIKE"/>
    <property type="match status" value="1"/>
</dbReference>
<feature type="domain" description="RRM" evidence="8">
    <location>
        <begin position="542"/>
        <end position="618"/>
    </location>
</feature>
<evidence type="ECO:0000256" key="1">
    <source>
        <dbReference type="ARBA" id="ARBA00022723"/>
    </source>
</evidence>
<evidence type="ECO:0000313" key="9">
    <source>
        <dbReference type="EMBL" id="VFQ95519.1"/>
    </source>
</evidence>
<proteinExistence type="predicted"/>
<dbReference type="Pfam" id="PF00076">
    <property type="entry name" value="RRM_1"/>
    <property type="match status" value="1"/>
</dbReference>
<dbReference type="PANTHER" id="PTHR24009">
    <property type="entry name" value="RNA-BINDING (RRM/RBD/RNP MOTIFS)"/>
    <property type="match status" value="1"/>
</dbReference>
<dbReference type="OrthoDB" id="1897736at2759"/>
<accession>A0A484N3U3</accession>
<sequence length="853" mass="95027">MLLIRSERLLWGLSSIPYGNVQPDHTQDKNPEPTNTHPSDFTRRGCRLGYGTRPGSFHPSGTLIHMEQPGRQIKMQLFYEPLAAFLHRLNQISAKLGQLDESYCQVTYFPHGDPDSALKPVLYNQWIVDLVATKLFCSVLLKLLDRDNNHRRWRWWWGYISSRHLLEEVEHVDRHVWLEYMDGFRIGHRIRSLLFWDLLSHTAATHPSSMDSYEATKIVFSRVQSLDPENASKIMGYILIQDQGDEEMIRLAHVPDTHLLSLITQAKDFLGLSSSNSSSSHSAPSSPSPFSPTTKFGPFTHSSSPRITIPNSGFPHSSSPSSLWSPSAGSPAFSRAHLSYAAVVNGSTNPAVSASPAHAPYNGDPADHQFEPIMSPTGGGNNKAESLIFPYEESPDSHHQLQHRRRFSMGDGSEDGLRPCMYLGTRGGLCKNGNSAGFTDSPDGGSASFNFVGSPGKMDSAAFEELVRIKALQHQRFSQLMASGAHRPFSYNKCMNILNDNPRSPPASLMVGEELRKFGRCRPDANDFSGLGLGGYSNSCSRQIYLTFPADSTFSEEDVSNYFSLYGPVQDVRIPYQQKRMFGFVTFVYPETVKRILAKGNPHFVCDSRVLVKPYKEKGNIPEKKQQHQHHHMDRGKFSTCLSPSSLDSLEPHDLPFGPRMFYNSREAMLRRKLEQDAELQQAIELQGRRLMNMQFVDQKNHHHHNYPQFQPCSYPGGSDPLGSSLSQYHNLVPEMNADHHVKLPWEPTESQENESGNEDSIGKDQMPNLDALGLNVSLDNILPDSLFTFPAKATVDNLGSSSAPAEADDSSSAAPSNDIPIQPATSTLNMPSLQACSLKMPKLTSGQEAIEV</sequence>
<dbReference type="PROSITE" id="PS50102">
    <property type="entry name" value="RRM"/>
    <property type="match status" value="1"/>
</dbReference>
<keyword evidence="1" id="KW-0479">Metal-binding</keyword>
<dbReference type="SUPFAM" id="SSF54928">
    <property type="entry name" value="RNA-binding domain, RBD"/>
    <property type="match status" value="1"/>
</dbReference>